<evidence type="ECO:0000313" key="1">
    <source>
        <dbReference type="EMBL" id="UQX13469.1"/>
    </source>
</evidence>
<evidence type="ECO:0000313" key="2">
    <source>
        <dbReference type="Proteomes" id="UP001056610"/>
    </source>
</evidence>
<organism evidence="1 2">
    <name type="scientific">Candidatus Mycobacterium methanotrophicum</name>
    <dbReference type="NCBI Taxonomy" id="2943498"/>
    <lineage>
        <taxon>Bacteria</taxon>
        <taxon>Bacillati</taxon>
        <taxon>Actinomycetota</taxon>
        <taxon>Actinomycetes</taxon>
        <taxon>Mycobacteriales</taxon>
        <taxon>Mycobacteriaceae</taxon>
        <taxon>Mycobacterium</taxon>
    </lineage>
</organism>
<dbReference type="Proteomes" id="UP001056610">
    <property type="component" value="Plasmid unnamed"/>
</dbReference>
<geneLocation type="plasmid" evidence="1 2">
    <name>unnamed</name>
</geneLocation>
<sequence length="322" mass="35078">MNFGAKSAALRTLQLGSQASGEGLRSTPEFMEAMSRVAALNDPKRPGTKLMPGGWSCAVYGSGMSTQFVIAERHGFSWIPSGVYLPPDVTVAHLDERVPADIRVRWRGMEPSALVLSQYAKAIGEQPRIVVARDYHAGLPGWFGRGVVLAALETVWEIVPNPLHSHAEGRRHRLEVAAPEHWRWVTSLPDSEVPGEIRSLAQWVVGHHNSQLTELPGAAADAELRTMVVEQIGRPGAAEIVNVVLAKMRDLASRSFGPPDYNSPHWRAHTMTEMALRGWEALYFALGPPSRSVFADMQYAALMAVLPVLPPQAATATTTTQG</sequence>
<name>A0ABY4QRE7_9MYCO</name>
<proteinExistence type="predicted"/>
<evidence type="ECO:0008006" key="3">
    <source>
        <dbReference type="Google" id="ProtNLM"/>
    </source>
</evidence>
<gene>
    <name evidence="1" type="ORF">M5I08_25020</name>
</gene>
<accession>A0ABY4QRE7</accession>
<keyword evidence="2" id="KW-1185">Reference proteome</keyword>
<dbReference type="RefSeq" id="WP_249763496.1">
    <property type="nucleotide sequence ID" value="NZ_CP097321.1"/>
</dbReference>
<keyword evidence="1" id="KW-0614">Plasmid</keyword>
<reference evidence="1" key="1">
    <citation type="submission" date="2022-05" db="EMBL/GenBank/DDBJ databases">
        <title>A methanotrophic Mycobacterium dominates a cave microbial ecosystem.</title>
        <authorList>
            <person name="Van Spanning R.J.M."/>
            <person name="Guan Q."/>
            <person name="Melkonian C."/>
            <person name="Gallant J."/>
            <person name="Polerecky L."/>
            <person name="Flot J.-F."/>
            <person name="Brandt B.W."/>
            <person name="Braster M."/>
            <person name="Iturbe Espinoza P."/>
            <person name="Aerts J."/>
            <person name="Meima-Franke M."/>
            <person name="Piersma S.R."/>
            <person name="Bunduc C."/>
            <person name="Ummels R."/>
            <person name="Pain A."/>
            <person name="Fleming E.J."/>
            <person name="van der Wel N."/>
            <person name="Gherman V.D."/>
            <person name="Sarbu S.M."/>
            <person name="Bodelier P.L.E."/>
            <person name="Bitter W."/>
        </authorList>
    </citation>
    <scope>NUCLEOTIDE SEQUENCE</scope>
    <source>
        <strain evidence="1">Sulfur Cave</strain>
        <plasmid evidence="1">unnamed</plasmid>
    </source>
</reference>
<dbReference type="EMBL" id="CP097321">
    <property type="protein sequence ID" value="UQX13469.1"/>
    <property type="molecule type" value="Genomic_DNA"/>
</dbReference>
<protein>
    <recommendedName>
        <fullName evidence="3">Methyltransferase</fullName>
    </recommendedName>
</protein>